<evidence type="ECO:0000313" key="6">
    <source>
        <dbReference type="Proteomes" id="UP001431181"/>
    </source>
</evidence>
<dbReference type="InterPro" id="IPR016163">
    <property type="entry name" value="Ald_DH_C"/>
</dbReference>
<dbReference type="PANTHER" id="PTHR43570">
    <property type="entry name" value="ALDEHYDE DEHYDROGENASE"/>
    <property type="match status" value="1"/>
</dbReference>
<accession>A0ABT3KIK7</accession>
<dbReference type="Gene3D" id="3.40.309.10">
    <property type="entry name" value="Aldehyde Dehydrogenase, Chain A, domain 2"/>
    <property type="match status" value="1"/>
</dbReference>
<dbReference type="InterPro" id="IPR016161">
    <property type="entry name" value="Ald_DH/histidinol_DH"/>
</dbReference>
<evidence type="ECO:0000313" key="5">
    <source>
        <dbReference type="EMBL" id="MCW4630383.1"/>
    </source>
</evidence>
<comment type="caution">
    <text evidence="5">The sequence shown here is derived from an EMBL/GenBank/DDBJ whole genome shotgun (WGS) entry which is preliminary data.</text>
</comment>
<comment type="similarity">
    <text evidence="1">Belongs to the aldehyde dehydrogenase family.</text>
</comment>
<dbReference type="InterPro" id="IPR012394">
    <property type="entry name" value="Aldehyde_DH_NAD(P)"/>
</dbReference>
<dbReference type="PANTHER" id="PTHR43570:SF20">
    <property type="entry name" value="ALDEHYDE DEHYDROGENASE ALDX-RELATED"/>
    <property type="match status" value="1"/>
</dbReference>
<dbReference type="SUPFAM" id="SSF53720">
    <property type="entry name" value="ALDH-like"/>
    <property type="match status" value="1"/>
</dbReference>
<gene>
    <name evidence="5" type="ORF">ONZ52_16175</name>
</gene>
<organism evidence="5 6">
    <name type="scientific">Marinomonas rhodophyticola</name>
    <dbReference type="NCBI Taxonomy" id="2992803"/>
    <lineage>
        <taxon>Bacteria</taxon>
        <taxon>Pseudomonadati</taxon>
        <taxon>Pseudomonadota</taxon>
        <taxon>Gammaproteobacteria</taxon>
        <taxon>Oceanospirillales</taxon>
        <taxon>Oceanospirillaceae</taxon>
        <taxon>Marinomonas</taxon>
    </lineage>
</organism>
<reference evidence="5" key="1">
    <citation type="submission" date="2022-11" db="EMBL/GenBank/DDBJ databases">
        <title>Marinomonas sp. nov., isolated from marine algae.</title>
        <authorList>
            <person name="Choi D.G."/>
            <person name="Kim J.M."/>
            <person name="Lee J.K."/>
            <person name="Baek J.H."/>
            <person name="Jeon C.O."/>
        </authorList>
    </citation>
    <scope>NUCLEOTIDE SEQUENCE</scope>
    <source>
        <strain evidence="5">KJ51-3</strain>
    </source>
</reference>
<dbReference type="Gene3D" id="3.40.605.10">
    <property type="entry name" value="Aldehyde Dehydrogenase, Chain A, domain 1"/>
    <property type="match status" value="1"/>
</dbReference>
<dbReference type="RefSeq" id="WP_265219742.1">
    <property type="nucleotide sequence ID" value="NZ_JAPEUL010000009.1"/>
</dbReference>
<evidence type="ECO:0000256" key="3">
    <source>
        <dbReference type="ARBA" id="ARBA00023027"/>
    </source>
</evidence>
<protein>
    <submittedName>
        <fullName evidence="5">Aldehyde dehydrogenase family protein</fullName>
    </submittedName>
</protein>
<evidence type="ECO:0000256" key="1">
    <source>
        <dbReference type="ARBA" id="ARBA00009986"/>
    </source>
</evidence>
<dbReference type="Proteomes" id="UP001431181">
    <property type="component" value="Unassembled WGS sequence"/>
</dbReference>
<keyword evidence="6" id="KW-1185">Reference proteome</keyword>
<dbReference type="EMBL" id="JAPEUL010000009">
    <property type="protein sequence ID" value="MCW4630383.1"/>
    <property type="molecule type" value="Genomic_DNA"/>
</dbReference>
<keyword evidence="2" id="KW-0560">Oxidoreductase</keyword>
<feature type="domain" description="Aldehyde dehydrogenase" evidence="4">
    <location>
        <begin position="2"/>
        <end position="90"/>
    </location>
</feature>
<evidence type="ECO:0000259" key="4">
    <source>
        <dbReference type="Pfam" id="PF00171"/>
    </source>
</evidence>
<evidence type="ECO:0000256" key="2">
    <source>
        <dbReference type="ARBA" id="ARBA00023002"/>
    </source>
</evidence>
<proteinExistence type="inferred from homology"/>
<dbReference type="InterPro" id="IPR016162">
    <property type="entry name" value="Ald_DH_N"/>
</dbReference>
<dbReference type="InterPro" id="IPR015590">
    <property type="entry name" value="Aldehyde_DH_dom"/>
</dbReference>
<sequence length="121" mass="13815">MLPILLYSDMEEALSYIHQRPRPLALYLFTQQTEDQRLCEARIVSGSLVINHTLVQVAQADLPFGGIGASGMGAYHAEEGFRTFSHGKSVLSKRGKNILALLRPPYRRPIHRFMAKFWRFL</sequence>
<name>A0ABT3KIK7_9GAMM</name>
<dbReference type="Pfam" id="PF00171">
    <property type="entry name" value="Aldedh"/>
    <property type="match status" value="1"/>
</dbReference>
<keyword evidence="3" id="KW-0520">NAD</keyword>